<dbReference type="SMART" id="SM00360">
    <property type="entry name" value="RRM"/>
    <property type="match status" value="1"/>
</dbReference>
<dbReference type="CDD" id="cd01921">
    <property type="entry name" value="cyclophilin_RRM"/>
    <property type="match status" value="1"/>
</dbReference>
<proteinExistence type="inferred from homology"/>
<evidence type="ECO:0000256" key="3">
    <source>
        <dbReference type="ARBA" id="ARBA00004123"/>
    </source>
</evidence>
<dbReference type="GO" id="GO:0005634">
    <property type="term" value="C:nucleus"/>
    <property type="evidence" value="ECO:0007669"/>
    <property type="project" value="UniProtKB-SubCell"/>
</dbReference>
<keyword evidence="6 9" id="KW-0413">Isomerase</keyword>
<keyword evidence="4 8" id="KW-0694">RNA-binding</keyword>
<organism evidence="13 14">
    <name type="scientific">Dermatophagoides farinae</name>
    <name type="common">American house dust mite</name>
    <dbReference type="NCBI Taxonomy" id="6954"/>
    <lineage>
        <taxon>Eukaryota</taxon>
        <taxon>Metazoa</taxon>
        <taxon>Ecdysozoa</taxon>
        <taxon>Arthropoda</taxon>
        <taxon>Chelicerata</taxon>
        <taxon>Arachnida</taxon>
        <taxon>Acari</taxon>
        <taxon>Acariformes</taxon>
        <taxon>Sarcoptiformes</taxon>
        <taxon>Astigmata</taxon>
        <taxon>Psoroptidia</taxon>
        <taxon>Analgoidea</taxon>
        <taxon>Pyroglyphidae</taxon>
        <taxon>Dermatophagoidinae</taxon>
        <taxon>Dermatophagoides</taxon>
    </lineage>
</organism>
<dbReference type="Pfam" id="PF00160">
    <property type="entry name" value="Pro_isomerase"/>
    <property type="match status" value="1"/>
</dbReference>
<feature type="domain" description="PPIase cyclophilin-type" evidence="11">
    <location>
        <begin position="6"/>
        <end position="163"/>
    </location>
</feature>
<dbReference type="InterPro" id="IPR029000">
    <property type="entry name" value="Cyclophilin-like_dom_sf"/>
</dbReference>
<evidence type="ECO:0000313" key="13">
    <source>
        <dbReference type="EMBL" id="KAH9529141.1"/>
    </source>
</evidence>
<dbReference type="GO" id="GO:0003723">
    <property type="term" value="F:RNA binding"/>
    <property type="evidence" value="ECO:0007669"/>
    <property type="project" value="UniProtKB-UniRule"/>
</dbReference>
<evidence type="ECO:0000259" key="11">
    <source>
        <dbReference type="PROSITE" id="PS50072"/>
    </source>
</evidence>
<evidence type="ECO:0000256" key="7">
    <source>
        <dbReference type="ARBA" id="ARBA00023242"/>
    </source>
</evidence>
<dbReference type="InterPro" id="IPR035542">
    <property type="entry name" value="CRIP"/>
</dbReference>
<evidence type="ECO:0000259" key="12">
    <source>
        <dbReference type="PROSITE" id="PS50102"/>
    </source>
</evidence>
<feature type="domain" description="RRM" evidence="12">
    <location>
        <begin position="242"/>
        <end position="320"/>
    </location>
</feature>
<dbReference type="EC" id="5.2.1.8" evidence="9"/>
<feature type="compositionally biased region" description="Basic and acidic residues" evidence="10">
    <location>
        <begin position="400"/>
        <end position="410"/>
    </location>
</feature>
<dbReference type="Proteomes" id="UP000790347">
    <property type="component" value="Unassembled WGS sequence"/>
</dbReference>
<evidence type="ECO:0000256" key="8">
    <source>
        <dbReference type="PROSITE-ProRule" id="PRU00176"/>
    </source>
</evidence>
<dbReference type="GO" id="GO:0003755">
    <property type="term" value="F:peptidyl-prolyl cis-trans isomerase activity"/>
    <property type="evidence" value="ECO:0007669"/>
    <property type="project" value="UniProtKB-UniRule"/>
</dbReference>
<dbReference type="CDD" id="cd12235">
    <property type="entry name" value="RRM_PPIL4"/>
    <property type="match status" value="1"/>
</dbReference>
<protein>
    <recommendedName>
        <fullName evidence="9">Peptidyl-prolyl cis-trans isomerase</fullName>
        <shortName evidence="9">PPIase</shortName>
        <ecNumber evidence="9">5.2.1.8</ecNumber>
    </recommendedName>
</protein>
<evidence type="ECO:0000256" key="5">
    <source>
        <dbReference type="ARBA" id="ARBA00023110"/>
    </source>
</evidence>
<comment type="function">
    <text evidence="2 9">PPIases accelerate the folding of proteins. It catalyzes the cis-trans isomerization of proline imidic peptide bonds in oligopeptides.</text>
</comment>
<dbReference type="AlphaFoldDB" id="A0A922ICR9"/>
<comment type="subcellular location">
    <subcellularLocation>
        <location evidence="3 9">Nucleus</location>
    </subcellularLocation>
</comment>
<dbReference type="SUPFAM" id="SSF50891">
    <property type="entry name" value="Cyclophilin-like"/>
    <property type="match status" value="1"/>
</dbReference>
<comment type="caution">
    <text evidence="13">The sequence shown here is derived from an EMBL/GenBank/DDBJ whole genome shotgun (WGS) entry which is preliminary data.</text>
</comment>
<evidence type="ECO:0000256" key="2">
    <source>
        <dbReference type="ARBA" id="ARBA00002388"/>
    </source>
</evidence>
<sequence>MSVVIETTIGDITVDLYIEQRPMTSKNFLKLCQMKYYNNCAFHFVQRDFIAQTGDPSGTGTGGQSVYSLVSGSDQQSRFIEAEKKPKLKHDRLGLISMVNNGENLHGSQFFFTLCDSLNYLDNVHTVFGEITEGNDVLVKLNDTICDDNHRPYQDIMITHTVILDDPFPGIAGLNIPSESPRTNLEELINSDRIGICEEVVEDGKTTEEVEEELRDKEAKQRALVLEMIGDIPDADIKPPENVLFVCKLNPVTREEDLEIIFSRFGKILSCEIIKDQKTDESLQYGFIEFDRKEDCEKAYFKMDNVLIDDRRIHVDFSQSVSKIKWRGKGRGVTFIDDEENHCQSRNQAKSLQYVHSLTSSKNDKRSHQNSQSRYKEPINDKRNQRDHREDSRKRRRDDHHRDSMRDSKNVRKHSSGQHRYYRDYDDDDDYRKRCHHHRS</sequence>
<keyword evidence="5 9" id="KW-0697">Rotamase</keyword>
<comment type="similarity">
    <text evidence="9">Belongs to the cyclophilin-type PPIase family. PPIL4 subfamily.</text>
</comment>
<dbReference type="PRINTS" id="PR00153">
    <property type="entry name" value="CSAPPISMRASE"/>
</dbReference>
<evidence type="ECO:0000256" key="6">
    <source>
        <dbReference type="ARBA" id="ARBA00023235"/>
    </source>
</evidence>
<keyword evidence="14" id="KW-1185">Reference proteome</keyword>
<dbReference type="InterPro" id="IPR035538">
    <property type="entry name" value="Cyclophilin_PPIL4"/>
</dbReference>
<dbReference type="PROSITE" id="PS50102">
    <property type="entry name" value="RRM"/>
    <property type="match status" value="1"/>
</dbReference>
<gene>
    <name evidence="13" type="primary">PPIL4</name>
    <name evidence="13" type="ORF">DERF_003043</name>
</gene>
<dbReference type="InterPro" id="IPR035979">
    <property type="entry name" value="RBD_domain_sf"/>
</dbReference>
<keyword evidence="7 9" id="KW-0539">Nucleus</keyword>
<dbReference type="Gene3D" id="3.30.70.330">
    <property type="match status" value="1"/>
</dbReference>
<dbReference type="Gene3D" id="2.40.100.10">
    <property type="entry name" value="Cyclophilin-like"/>
    <property type="match status" value="1"/>
</dbReference>
<dbReference type="Pfam" id="PF00076">
    <property type="entry name" value="RRM_1"/>
    <property type="match status" value="1"/>
</dbReference>
<dbReference type="InterPro" id="IPR012677">
    <property type="entry name" value="Nucleotide-bd_a/b_plait_sf"/>
</dbReference>
<dbReference type="FunFam" id="2.40.100.10:FF:000015">
    <property type="entry name" value="Peptidyl-prolyl cis-trans isomerase"/>
    <property type="match status" value="1"/>
</dbReference>
<evidence type="ECO:0000256" key="9">
    <source>
        <dbReference type="RuleBase" id="RU365081"/>
    </source>
</evidence>
<dbReference type="InterPro" id="IPR002130">
    <property type="entry name" value="Cyclophilin-type_PPIase_dom"/>
</dbReference>
<accession>A0A922ICR9</accession>
<reference evidence="13" key="1">
    <citation type="submission" date="2013-05" db="EMBL/GenBank/DDBJ databases">
        <authorList>
            <person name="Yim A.K.Y."/>
            <person name="Chan T.F."/>
            <person name="Ji K.M."/>
            <person name="Liu X.Y."/>
            <person name="Zhou J.W."/>
            <person name="Li R.Q."/>
            <person name="Yang K.Y."/>
            <person name="Li J."/>
            <person name="Li M."/>
            <person name="Law P.T.W."/>
            <person name="Wu Y.L."/>
            <person name="Cai Z.L."/>
            <person name="Qin H."/>
            <person name="Bao Y."/>
            <person name="Leung R.K.K."/>
            <person name="Ng P.K.S."/>
            <person name="Zou J."/>
            <person name="Zhong X.J."/>
            <person name="Ran P.X."/>
            <person name="Zhong N.S."/>
            <person name="Liu Z.G."/>
            <person name="Tsui S.K.W."/>
        </authorList>
    </citation>
    <scope>NUCLEOTIDE SEQUENCE</scope>
    <source>
        <strain evidence="13">Derf</strain>
        <tissue evidence="13">Whole organism</tissue>
    </source>
</reference>
<evidence type="ECO:0000313" key="14">
    <source>
        <dbReference type="Proteomes" id="UP000790347"/>
    </source>
</evidence>
<dbReference type="PROSITE" id="PS50072">
    <property type="entry name" value="CSA_PPIASE_2"/>
    <property type="match status" value="1"/>
</dbReference>
<name>A0A922ICR9_DERFA</name>
<feature type="compositionally biased region" description="Basic and acidic residues" evidence="10">
    <location>
        <begin position="374"/>
        <end position="393"/>
    </location>
</feature>
<comment type="catalytic activity">
    <reaction evidence="1 9">
        <text>[protein]-peptidylproline (omega=180) = [protein]-peptidylproline (omega=0)</text>
        <dbReference type="Rhea" id="RHEA:16237"/>
        <dbReference type="Rhea" id="RHEA-COMP:10747"/>
        <dbReference type="Rhea" id="RHEA-COMP:10748"/>
        <dbReference type="ChEBI" id="CHEBI:83833"/>
        <dbReference type="ChEBI" id="CHEBI:83834"/>
        <dbReference type="EC" id="5.2.1.8"/>
    </reaction>
</comment>
<evidence type="ECO:0000256" key="4">
    <source>
        <dbReference type="ARBA" id="ARBA00022884"/>
    </source>
</evidence>
<dbReference type="SUPFAM" id="SSF54928">
    <property type="entry name" value="RNA-binding domain, RBD"/>
    <property type="match status" value="1"/>
</dbReference>
<dbReference type="FunFam" id="3.30.70.330:FF:000287">
    <property type="entry name" value="Peptidyl-prolyl cis-trans isomerase"/>
    <property type="match status" value="1"/>
</dbReference>
<dbReference type="InterPro" id="IPR000504">
    <property type="entry name" value="RRM_dom"/>
</dbReference>
<dbReference type="PANTHER" id="PTHR45843">
    <property type="entry name" value="PEPTIDYL-PROLYL CIS-TRANS ISOMERASE-LIKE 4"/>
    <property type="match status" value="1"/>
</dbReference>
<feature type="region of interest" description="Disordered" evidence="10">
    <location>
        <begin position="358"/>
        <end position="440"/>
    </location>
</feature>
<dbReference type="EMBL" id="ASGP02000001">
    <property type="protein sequence ID" value="KAH9529141.1"/>
    <property type="molecule type" value="Genomic_DNA"/>
</dbReference>
<dbReference type="PANTHER" id="PTHR45843:SF1">
    <property type="entry name" value="PEPTIDYL-PROLYL CIS-TRANS ISOMERASE-LIKE 4"/>
    <property type="match status" value="1"/>
</dbReference>
<reference evidence="13" key="2">
    <citation type="journal article" date="2022" name="Res Sq">
        <title>Comparative Genomics Reveals Insights into the Divergent Evolution of Astigmatic Mites and Household Pest Adaptations.</title>
        <authorList>
            <person name="Xiong Q."/>
            <person name="Wan A.T.-Y."/>
            <person name="Liu X.-Y."/>
            <person name="Fung C.S.-H."/>
            <person name="Xiao X."/>
            <person name="Malainual N."/>
            <person name="Hou J."/>
            <person name="Wang L."/>
            <person name="Wang M."/>
            <person name="Yang K."/>
            <person name="Cui Y."/>
            <person name="Leung E."/>
            <person name="Nong W."/>
            <person name="Shin S.-K."/>
            <person name="Au S."/>
            <person name="Jeong K.Y."/>
            <person name="Chew F.T."/>
            <person name="Hui J."/>
            <person name="Leung T.F."/>
            <person name="Tungtrongchitr A."/>
            <person name="Zhong N."/>
            <person name="Liu Z."/>
            <person name="Tsui S."/>
        </authorList>
    </citation>
    <scope>NUCLEOTIDE SEQUENCE</scope>
    <source>
        <strain evidence="13">Derf</strain>
        <tissue evidence="13">Whole organism</tissue>
    </source>
</reference>
<evidence type="ECO:0000256" key="10">
    <source>
        <dbReference type="SAM" id="MobiDB-lite"/>
    </source>
</evidence>
<evidence type="ECO:0000256" key="1">
    <source>
        <dbReference type="ARBA" id="ARBA00000971"/>
    </source>
</evidence>